<keyword evidence="8 16" id="KW-0378">Hydrolase</keyword>
<sequence length="450" mass="49394">MLKMLKRPAVLVLAMVLITVTLWTPNGAQAKSDHDFLNIKAKSAILVDAKTGKILYAMNVDKMYPPASMTKMMTEYLVQKAIHDGKIKWTTVVPISQKASDISHNTSFSGVPLRRDFKYTVQSLYEALAIYSSNAAAVALAELLGSGNEANFVKQMNDTAKKLGMTETKYINSSGLDNVDLGKYVATGGPNDTNLISARDLAKIAFHIVNEYPEALKVSSIPKKTFTAGPGEKVDMTNYNWMLPGFGVNMREFKYPGVDGLKTGFTDAAGECFTGTVKQGNRRFISVVMGTKNDKARFLETKKLYDYGFNQTSDKKIVSAGQTFKGHKTLPVSKGKAGKVKISVAKAIAIPVRNDEAKAYRPVLHLDQSLLTKDGKLKAPVKKGQKVGYVTVKYTGKNQDDGYLNAQVNVPVVTEDKVDKANWFVLMFRSIGDFIGNIFSSAVDMVKGWF</sequence>
<comment type="function">
    <text evidence="1">Removes C-terminal D-alanyl residues from sugar-peptide cell wall precursors.</text>
</comment>
<dbReference type="Pfam" id="PF00768">
    <property type="entry name" value="Peptidase_S11"/>
    <property type="match status" value="1"/>
</dbReference>
<dbReference type="Gene3D" id="2.60.410.10">
    <property type="entry name" value="D-Ala-D-Ala carboxypeptidase, C-terminal domain"/>
    <property type="match status" value="1"/>
</dbReference>
<keyword evidence="5 16" id="KW-0121">Carboxypeptidase</keyword>
<evidence type="ECO:0000313" key="17">
    <source>
        <dbReference type="Proteomes" id="UP001596022"/>
    </source>
</evidence>
<accession>A0ABV9GR46</accession>
<dbReference type="PANTHER" id="PTHR21581">
    <property type="entry name" value="D-ALANYL-D-ALANINE CARBOXYPEPTIDASE"/>
    <property type="match status" value="1"/>
</dbReference>
<reference evidence="17" key="1">
    <citation type="journal article" date="2019" name="Int. J. Syst. Evol. Microbiol.">
        <title>The Global Catalogue of Microorganisms (GCM) 10K type strain sequencing project: providing services to taxonomists for standard genome sequencing and annotation.</title>
        <authorList>
            <consortium name="The Broad Institute Genomics Platform"/>
            <consortium name="The Broad Institute Genome Sequencing Center for Infectious Disease"/>
            <person name="Wu L."/>
            <person name="Ma J."/>
        </authorList>
    </citation>
    <scope>NUCLEOTIDE SEQUENCE [LARGE SCALE GENOMIC DNA]</scope>
    <source>
        <strain evidence="17">CGMCC 1.16306</strain>
    </source>
</reference>
<keyword evidence="10" id="KW-0573">Peptidoglycan synthesis</keyword>
<evidence type="ECO:0000256" key="2">
    <source>
        <dbReference type="ARBA" id="ARBA00004752"/>
    </source>
</evidence>
<protein>
    <recommendedName>
        <fullName evidence="4">serine-type D-Ala-D-Ala carboxypeptidase</fullName>
        <ecNumber evidence="4">3.4.16.4</ecNumber>
    </recommendedName>
</protein>
<dbReference type="SUPFAM" id="SSF69189">
    <property type="entry name" value="Penicillin-binding protein associated domain"/>
    <property type="match status" value="1"/>
</dbReference>
<dbReference type="Proteomes" id="UP001596022">
    <property type="component" value="Unassembled WGS sequence"/>
</dbReference>
<gene>
    <name evidence="16" type="ORF">ACFO4N_13460</name>
</gene>
<keyword evidence="6" id="KW-0645">Protease</keyword>
<evidence type="ECO:0000256" key="8">
    <source>
        <dbReference type="ARBA" id="ARBA00022801"/>
    </source>
</evidence>
<dbReference type="InterPro" id="IPR015956">
    <property type="entry name" value="Peniciliin-bd_prot_C_sf"/>
</dbReference>
<feature type="signal peptide" evidence="14">
    <location>
        <begin position="1"/>
        <end position="30"/>
    </location>
</feature>
<dbReference type="EC" id="3.4.16.4" evidence="4"/>
<keyword evidence="9" id="KW-0133">Cell shape</keyword>
<dbReference type="InterPro" id="IPR018044">
    <property type="entry name" value="Peptidase_S11"/>
</dbReference>
<dbReference type="SMART" id="SM00936">
    <property type="entry name" value="PBP5_C"/>
    <property type="match status" value="1"/>
</dbReference>
<evidence type="ECO:0000256" key="7">
    <source>
        <dbReference type="ARBA" id="ARBA00022729"/>
    </source>
</evidence>
<organism evidence="16 17">
    <name type="scientific">Camelliibacillus cellulosilyticus</name>
    <dbReference type="NCBI Taxonomy" id="2174486"/>
    <lineage>
        <taxon>Bacteria</taxon>
        <taxon>Bacillati</taxon>
        <taxon>Bacillota</taxon>
        <taxon>Bacilli</taxon>
        <taxon>Bacillales</taxon>
        <taxon>Sporolactobacillaceae</taxon>
        <taxon>Camelliibacillus</taxon>
    </lineage>
</organism>
<feature type="chain" id="PRO_5045573971" description="serine-type D-Ala-D-Ala carboxypeptidase" evidence="14">
    <location>
        <begin position="31"/>
        <end position="450"/>
    </location>
</feature>
<keyword evidence="17" id="KW-1185">Reference proteome</keyword>
<dbReference type="InterPro" id="IPR037167">
    <property type="entry name" value="Peptidase_S11_C_sf"/>
</dbReference>
<name>A0ABV9GR46_9BACL</name>
<comment type="similarity">
    <text evidence="3 13">Belongs to the peptidase S11 family.</text>
</comment>
<dbReference type="PANTHER" id="PTHR21581:SF11">
    <property type="entry name" value="D-ALANYL-D-ALANINE CARBOXYPEPTIDASE DACA"/>
    <property type="match status" value="1"/>
</dbReference>
<evidence type="ECO:0000256" key="4">
    <source>
        <dbReference type="ARBA" id="ARBA00012448"/>
    </source>
</evidence>
<dbReference type="PRINTS" id="PR00725">
    <property type="entry name" value="DADACBPTASE1"/>
</dbReference>
<evidence type="ECO:0000256" key="1">
    <source>
        <dbReference type="ARBA" id="ARBA00003217"/>
    </source>
</evidence>
<comment type="caution">
    <text evidence="16">The sequence shown here is derived from an EMBL/GenBank/DDBJ whole genome shotgun (WGS) entry which is preliminary data.</text>
</comment>
<evidence type="ECO:0000256" key="12">
    <source>
        <dbReference type="ARBA" id="ARBA00034000"/>
    </source>
</evidence>
<evidence type="ECO:0000256" key="6">
    <source>
        <dbReference type="ARBA" id="ARBA00022670"/>
    </source>
</evidence>
<feature type="domain" description="Peptidase S11 D-Ala-D-Ala carboxypeptidase A C-terminal" evidence="15">
    <location>
        <begin position="312"/>
        <end position="420"/>
    </location>
</feature>
<evidence type="ECO:0000256" key="13">
    <source>
        <dbReference type="RuleBase" id="RU004016"/>
    </source>
</evidence>
<comment type="catalytic activity">
    <reaction evidence="12">
        <text>Preferential cleavage: (Ac)2-L-Lys-D-Ala-|-D-Ala. Also transpeptidation of peptidyl-alanyl moieties that are N-acyl substituents of D-alanine.</text>
        <dbReference type="EC" id="3.4.16.4"/>
    </reaction>
</comment>
<dbReference type="InterPro" id="IPR012338">
    <property type="entry name" value="Beta-lactam/transpept-like"/>
</dbReference>
<dbReference type="GO" id="GO:0004180">
    <property type="term" value="F:carboxypeptidase activity"/>
    <property type="evidence" value="ECO:0007669"/>
    <property type="project" value="UniProtKB-KW"/>
</dbReference>
<keyword evidence="11" id="KW-0961">Cell wall biogenesis/degradation</keyword>
<evidence type="ECO:0000256" key="5">
    <source>
        <dbReference type="ARBA" id="ARBA00022645"/>
    </source>
</evidence>
<dbReference type="Gene3D" id="3.40.710.10">
    <property type="entry name" value="DD-peptidase/beta-lactamase superfamily"/>
    <property type="match status" value="1"/>
</dbReference>
<evidence type="ECO:0000256" key="14">
    <source>
        <dbReference type="SAM" id="SignalP"/>
    </source>
</evidence>
<evidence type="ECO:0000313" key="16">
    <source>
        <dbReference type="EMBL" id="MFC4619722.1"/>
    </source>
</evidence>
<dbReference type="Pfam" id="PF07943">
    <property type="entry name" value="PBP5_C"/>
    <property type="match status" value="1"/>
</dbReference>
<keyword evidence="7 14" id="KW-0732">Signal</keyword>
<comment type="pathway">
    <text evidence="2">Cell wall biogenesis; peptidoglycan biosynthesis.</text>
</comment>
<evidence type="ECO:0000256" key="9">
    <source>
        <dbReference type="ARBA" id="ARBA00022960"/>
    </source>
</evidence>
<dbReference type="InterPro" id="IPR001967">
    <property type="entry name" value="Peptidase_S11_N"/>
</dbReference>
<dbReference type="EMBL" id="JBHSFW010000011">
    <property type="protein sequence ID" value="MFC4619722.1"/>
    <property type="molecule type" value="Genomic_DNA"/>
</dbReference>
<evidence type="ECO:0000259" key="15">
    <source>
        <dbReference type="SMART" id="SM00936"/>
    </source>
</evidence>
<proteinExistence type="inferred from homology"/>
<dbReference type="SUPFAM" id="SSF56601">
    <property type="entry name" value="beta-lactamase/transpeptidase-like"/>
    <property type="match status" value="1"/>
</dbReference>
<dbReference type="RefSeq" id="WP_376846850.1">
    <property type="nucleotide sequence ID" value="NZ_JBHSFW010000011.1"/>
</dbReference>
<evidence type="ECO:0000256" key="10">
    <source>
        <dbReference type="ARBA" id="ARBA00022984"/>
    </source>
</evidence>
<evidence type="ECO:0000256" key="3">
    <source>
        <dbReference type="ARBA" id="ARBA00007164"/>
    </source>
</evidence>
<evidence type="ECO:0000256" key="11">
    <source>
        <dbReference type="ARBA" id="ARBA00023316"/>
    </source>
</evidence>
<dbReference type="InterPro" id="IPR012907">
    <property type="entry name" value="Peptidase_S11_C"/>
</dbReference>